<evidence type="ECO:0000313" key="3">
    <source>
        <dbReference type="EMBL" id="MCP8886911.1"/>
    </source>
</evidence>
<proteinExistence type="inferred from homology"/>
<keyword evidence="4" id="KW-1185">Reference proteome</keyword>
<evidence type="ECO:0000313" key="4">
    <source>
        <dbReference type="Proteomes" id="UP001060275"/>
    </source>
</evidence>
<accession>A0A9Q4FR18</accession>
<dbReference type="Proteomes" id="UP001060275">
    <property type="component" value="Unassembled WGS sequence"/>
</dbReference>
<protein>
    <submittedName>
        <fullName evidence="3">YciI family protein</fullName>
    </submittedName>
</protein>
<dbReference type="InterPro" id="IPR011008">
    <property type="entry name" value="Dimeric_a/b-barrel"/>
</dbReference>
<comment type="caution">
    <text evidence="3">The sequence shown here is derived from an EMBL/GenBank/DDBJ whole genome shotgun (WGS) entry which is preliminary data.</text>
</comment>
<comment type="similarity">
    <text evidence="1">Belongs to the YciI family.</text>
</comment>
<evidence type="ECO:0000259" key="2">
    <source>
        <dbReference type="Pfam" id="PF03795"/>
    </source>
</evidence>
<organism evidence="3 4">
    <name type="scientific">Devosia ureilytica</name>
    <dbReference type="NCBI Taxonomy" id="2952754"/>
    <lineage>
        <taxon>Bacteria</taxon>
        <taxon>Pseudomonadati</taxon>
        <taxon>Pseudomonadota</taxon>
        <taxon>Alphaproteobacteria</taxon>
        <taxon>Hyphomicrobiales</taxon>
        <taxon>Devosiaceae</taxon>
        <taxon>Devosia</taxon>
    </lineage>
</organism>
<name>A0A9Q4FR18_9HYPH</name>
<reference evidence="3" key="1">
    <citation type="submission" date="2022-06" db="EMBL/GenBank/DDBJ databases">
        <title>Devosia sp. XJ19-45 genome assembly.</title>
        <authorList>
            <person name="Li B."/>
            <person name="Cai M."/>
            <person name="Nie G."/>
            <person name="Li W."/>
        </authorList>
    </citation>
    <scope>NUCLEOTIDE SEQUENCE</scope>
    <source>
        <strain evidence="3">XJ19-45</strain>
    </source>
</reference>
<dbReference type="SUPFAM" id="SSF54909">
    <property type="entry name" value="Dimeric alpha+beta barrel"/>
    <property type="match status" value="1"/>
</dbReference>
<dbReference type="PANTHER" id="PTHR35174">
    <property type="entry name" value="BLL7171 PROTEIN-RELATED"/>
    <property type="match status" value="1"/>
</dbReference>
<dbReference type="RefSeq" id="WP_254673416.1">
    <property type="nucleotide sequence ID" value="NZ_JAMWDU010000002.1"/>
</dbReference>
<dbReference type="InterPro" id="IPR005545">
    <property type="entry name" value="YCII"/>
</dbReference>
<dbReference type="Pfam" id="PF03795">
    <property type="entry name" value="YCII"/>
    <property type="match status" value="1"/>
</dbReference>
<dbReference type="PANTHER" id="PTHR35174:SF3">
    <property type="entry name" value="BLL7171 PROTEIN"/>
    <property type="match status" value="1"/>
</dbReference>
<evidence type="ECO:0000256" key="1">
    <source>
        <dbReference type="ARBA" id="ARBA00007689"/>
    </source>
</evidence>
<feature type="domain" description="YCII-related" evidence="2">
    <location>
        <begin position="1"/>
        <end position="115"/>
    </location>
</feature>
<dbReference type="EMBL" id="JAMWDU010000002">
    <property type="protein sequence ID" value="MCP8886911.1"/>
    <property type="molecule type" value="Genomic_DNA"/>
</dbReference>
<dbReference type="Gene3D" id="3.30.70.1060">
    <property type="entry name" value="Dimeric alpha+beta barrel"/>
    <property type="match status" value="1"/>
</dbReference>
<sequence length="133" mass="14699">MLYAILCYNEENVVSTWTQEEDDACMARLFDVQSGMAGRGKLGPVVRLWNTDEAKTLKKTNGEPVVFDGPFAETKEQFLGFYVADCADMDEALGFAKDLAKANPGTGSYEIRPLRLFSENKLASTEMLNVAAE</sequence>
<dbReference type="AlphaFoldDB" id="A0A9Q4FR18"/>
<gene>
    <name evidence="3" type="ORF">NF348_07325</name>
</gene>